<proteinExistence type="predicted"/>
<organism evidence="3 4">
    <name type="scientific">Streptomyces rectiviolaceus</name>
    <dbReference type="NCBI Taxonomy" id="332591"/>
    <lineage>
        <taxon>Bacteria</taxon>
        <taxon>Bacillati</taxon>
        <taxon>Actinomycetota</taxon>
        <taxon>Actinomycetes</taxon>
        <taxon>Kitasatosporales</taxon>
        <taxon>Streptomycetaceae</taxon>
        <taxon>Streptomyces</taxon>
    </lineage>
</organism>
<evidence type="ECO:0008006" key="5">
    <source>
        <dbReference type="Google" id="ProtNLM"/>
    </source>
</evidence>
<keyword evidence="2" id="KW-1133">Transmembrane helix</keyword>
<keyword evidence="4" id="KW-1185">Reference proteome</keyword>
<name>A0ABP6M958_9ACTN</name>
<reference evidence="4" key="1">
    <citation type="journal article" date="2019" name="Int. J. Syst. Evol. Microbiol.">
        <title>The Global Catalogue of Microorganisms (GCM) 10K type strain sequencing project: providing services to taxonomists for standard genome sequencing and annotation.</title>
        <authorList>
            <consortium name="The Broad Institute Genomics Platform"/>
            <consortium name="The Broad Institute Genome Sequencing Center for Infectious Disease"/>
            <person name="Wu L."/>
            <person name="Ma J."/>
        </authorList>
    </citation>
    <scope>NUCLEOTIDE SEQUENCE [LARGE SCALE GENOMIC DNA]</scope>
    <source>
        <strain evidence="4">JCM 9092</strain>
    </source>
</reference>
<evidence type="ECO:0000256" key="1">
    <source>
        <dbReference type="SAM" id="MobiDB-lite"/>
    </source>
</evidence>
<evidence type="ECO:0000313" key="3">
    <source>
        <dbReference type="EMBL" id="GAA3090388.1"/>
    </source>
</evidence>
<dbReference type="Proteomes" id="UP001501637">
    <property type="component" value="Unassembled WGS sequence"/>
</dbReference>
<feature type="region of interest" description="Disordered" evidence="1">
    <location>
        <begin position="104"/>
        <end position="145"/>
    </location>
</feature>
<evidence type="ECO:0000256" key="2">
    <source>
        <dbReference type="SAM" id="Phobius"/>
    </source>
</evidence>
<dbReference type="EMBL" id="BAAAUG010000022">
    <property type="protein sequence ID" value="GAA3090388.1"/>
    <property type="molecule type" value="Genomic_DNA"/>
</dbReference>
<dbReference type="Pfam" id="PF11271">
    <property type="entry name" value="PorA"/>
    <property type="match status" value="1"/>
</dbReference>
<dbReference type="RefSeq" id="WP_344519450.1">
    <property type="nucleotide sequence ID" value="NZ_BAAAUG010000022.1"/>
</dbReference>
<dbReference type="InterPro" id="IPR021424">
    <property type="entry name" value="PorA"/>
</dbReference>
<evidence type="ECO:0000313" key="4">
    <source>
        <dbReference type="Proteomes" id="UP001501637"/>
    </source>
</evidence>
<keyword evidence="2" id="KW-0812">Transmembrane</keyword>
<keyword evidence="2" id="KW-0472">Membrane</keyword>
<accession>A0ABP6M958</accession>
<comment type="caution">
    <text evidence="3">The sequence shown here is derived from an EMBL/GenBank/DDBJ whole genome shotgun (WGS) entry which is preliminary data.</text>
</comment>
<gene>
    <name evidence="3" type="ORF">GCM10010449_12670</name>
</gene>
<sequence>MSVRRTSLILVVAAVVLAALSGVVRFVVAPNATKLPDDTDQTVHYAGKATMLDGKALQSGDTANAIKSDIPITVDRRVHVTSTHGDTVVLKDALTMHVGDRSLPSSKTYSIDRDSRKGTTPPTSAAVEPSQGALSSAFPPDAEQNNSYTYYDSTTQSIVPVRYTGTAERKGRAVNVYKITVAAPVKDPAVLKPLPPALPKNLVTSLAPGIDAKALPDPVPLAYRGESTLVAYVDQQTGIAIDQSVDRKVVATTAAGGKETALLPLSAFAFSITPESQKDLADKAASAGLLLTLLADVTPLVLLGIAAVLLLIAFLRRRKRQVAPTPSQEGATAAEAA</sequence>
<protein>
    <recommendedName>
        <fullName evidence="5">DUF3068 domain-containing protein</fullName>
    </recommendedName>
</protein>
<feature type="transmembrane region" description="Helical" evidence="2">
    <location>
        <begin position="287"/>
        <end position="315"/>
    </location>
</feature>